<keyword evidence="1" id="KW-1133">Transmembrane helix</keyword>
<proteinExistence type="predicted"/>
<dbReference type="Proteomes" id="UP000005561">
    <property type="component" value="Unassembled WGS sequence"/>
</dbReference>
<keyword evidence="3" id="KW-1185">Reference proteome</keyword>
<reference evidence="2" key="1">
    <citation type="submission" date="2009-07" db="EMBL/GenBank/DDBJ databases">
        <authorList>
            <person name="Weinstock G."/>
            <person name="Sodergren E."/>
            <person name="Clifton S."/>
            <person name="Fulton L."/>
            <person name="Fulton B."/>
            <person name="Courtney L."/>
            <person name="Fronick C."/>
            <person name="Harrison M."/>
            <person name="Strong C."/>
            <person name="Farmer C."/>
            <person name="Delahaunty K."/>
            <person name="Markovic C."/>
            <person name="Hall O."/>
            <person name="Minx P."/>
            <person name="Tomlinson C."/>
            <person name="Mitreva M."/>
            <person name="Nelson J."/>
            <person name="Hou S."/>
            <person name="Wollam A."/>
            <person name="Pepin K.H."/>
            <person name="Johnson M."/>
            <person name="Bhonagiri V."/>
            <person name="Nash W.E."/>
            <person name="Warren W."/>
            <person name="Chinwalla A."/>
            <person name="Mardis E.R."/>
            <person name="Wilson R.K."/>
        </authorList>
    </citation>
    <scope>NUCLEOTIDE SEQUENCE [LARGE SCALE GENOMIC DNA]</scope>
    <source>
        <strain evidence="2">DSM 14469</strain>
    </source>
</reference>
<evidence type="ECO:0000313" key="3">
    <source>
        <dbReference type="Proteomes" id="UP000005561"/>
    </source>
</evidence>
<keyword evidence="1" id="KW-0812">Transmembrane</keyword>
<dbReference type="RefSeq" id="WP_006863938.1">
    <property type="nucleotide sequence ID" value="NZ_ACCL02000024.1"/>
</dbReference>
<dbReference type="AlphaFoldDB" id="C6LKI9"/>
<sequence length="169" mass="19490">MENSILNNLIIDPGIIIILMMIMIIILLVLQIKNSFKLNRFMKKYKSFMKGKDGISLEKTILRNINDIDMLLESSKNHMEEIRQLKEIQLHTLNKTAIVKYDAFKEMGGKLSFALAMLDQENSGFVLNAIHSREGCYTYIKEIVKGESYIVLGEEEKEALRQAVNQYVD</sequence>
<feature type="transmembrane region" description="Helical" evidence="1">
    <location>
        <begin position="15"/>
        <end position="36"/>
    </location>
</feature>
<gene>
    <name evidence="2" type="ORF">BRYFOR_09177</name>
</gene>
<organism evidence="2 3">
    <name type="scientific">Marvinbryantia formatexigens DSM 14469</name>
    <dbReference type="NCBI Taxonomy" id="478749"/>
    <lineage>
        <taxon>Bacteria</taxon>
        <taxon>Bacillati</taxon>
        <taxon>Bacillota</taxon>
        <taxon>Clostridia</taxon>
        <taxon>Lachnospirales</taxon>
        <taxon>Lachnospiraceae</taxon>
        <taxon>Marvinbryantia</taxon>
    </lineage>
</organism>
<comment type="caution">
    <text evidence="2">The sequence shown here is derived from an EMBL/GenBank/DDBJ whole genome shotgun (WGS) entry which is preliminary data.</text>
</comment>
<dbReference type="eggNOG" id="COG1196">
    <property type="taxonomic scope" value="Bacteria"/>
</dbReference>
<dbReference type="InterPro" id="IPR027981">
    <property type="entry name" value="DUF4446"/>
</dbReference>
<dbReference type="EMBL" id="ACCL02000024">
    <property type="protein sequence ID" value="EET58888.1"/>
    <property type="molecule type" value="Genomic_DNA"/>
</dbReference>
<dbReference type="Pfam" id="PF14584">
    <property type="entry name" value="DUF4446"/>
    <property type="match status" value="1"/>
</dbReference>
<keyword evidence="1" id="KW-0472">Membrane</keyword>
<accession>C6LKI9</accession>
<evidence type="ECO:0000313" key="2">
    <source>
        <dbReference type="EMBL" id="EET58888.1"/>
    </source>
</evidence>
<name>C6LKI9_9FIRM</name>
<dbReference type="STRING" id="168384.SAMN05660368_03456"/>
<evidence type="ECO:0000256" key="1">
    <source>
        <dbReference type="SAM" id="Phobius"/>
    </source>
</evidence>
<evidence type="ECO:0008006" key="4">
    <source>
        <dbReference type="Google" id="ProtNLM"/>
    </source>
</evidence>
<protein>
    <recommendedName>
        <fullName evidence="4">DUF4446 domain-containing protein</fullName>
    </recommendedName>
</protein>
<dbReference type="OrthoDB" id="5244042at2"/>